<dbReference type="EMBL" id="JBHLWN010000027">
    <property type="protein sequence ID" value="MFC0212289.1"/>
    <property type="molecule type" value="Genomic_DNA"/>
</dbReference>
<evidence type="ECO:0000313" key="2">
    <source>
        <dbReference type="Proteomes" id="UP001589776"/>
    </source>
</evidence>
<protein>
    <recommendedName>
        <fullName evidence="3">Flp pilus-assembly TadG-like N-terminal domain-containing protein</fullName>
    </recommendedName>
</protein>
<organism evidence="1 2">
    <name type="scientific">Paenibacillus chartarius</name>
    <dbReference type="NCBI Taxonomy" id="747481"/>
    <lineage>
        <taxon>Bacteria</taxon>
        <taxon>Bacillati</taxon>
        <taxon>Bacillota</taxon>
        <taxon>Bacilli</taxon>
        <taxon>Bacillales</taxon>
        <taxon>Paenibacillaceae</taxon>
        <taxon>Paenibacillus</taxon>
    </lineage>
</organism>
<accession>A0ABV6DI39</accession>
<name>A0ABV6DI39_9BACL</name>
<evidence type="ECO:0000313" key="1">
    <source>
        <dbReference type="EMBL" id="MFC0212289.1"/>
    </source>
</evidence>
<gene>
    <name evidence="1" type="ORF">ACFFK0_07420</name>
</gene>
<keyword evidence="2" id="KW-1185">Reference proteome</keyword>
<proteinExistence type="predicted"/>
<reference evidence="1 2" key="1">
    <citation type="submission" date="2024-09" db="EMBL/GenBank/DDBJ databases">
        <authorList>
            <person name="Sun Q."/>
            <person name="Mori K."/>
        </authorList>
    </citation>
    <scope>NUCLEOTIDE SEQUENCE [LARGE SCALE GENOMIC DNA]</scope>
    <source>
        <strain evidence="1 2">CCM 7759</strain>
    </source>
</reference>
<dbReference type="RefSeq" id="WP_377469427.1">
    <property type="nucleotide sequence ID" value="NZ_JBHLWN010000027.1"/>
</dbReference>
<sequence length="160" mass="18096">MYKLLLFFLMSVVLFMMYALQTDEELAMFTLFQGKRGLNHAVHAAAQQSDAAKLARGIHSIDEAAARSVALEYLQQNLQLDSNMTPLPGTFLRSQVELVDWTVINENETFPFTYMNTAYGYTVTLQRPGVVAIVRLSFPRTYNVLGPITWTIKSSAEMVY</sequence>
<evidence type="ECO:0008006" key="3">
    <source>
        <dbReference type="Google" id="ProtNLM"/>
    </source>
</evidence>
<comment type="caution">
    <text evidence="1">The sequence shown here is derived from an EMBL/GenBank/DDBJ whole genome shotgun (WGS) entry which is preliminary data.</text>
</comment>
<dbReference type="Proteomes" id="UP001589776">
    <property type="component" value="Unassembled WGS sequence"/>
</dbReference>